<reference evidence="1 2" key="1">
    <citation type="submission" date="2019-05" db="EMBL/GenBank/DDBJ databases">
        <title>Another draft genome of Portunus trituberculatus and its Hox gene families provides insights of decapod evolution.</title>
        <authorList>
            <person name="Jeong J.-H."/>
            <person name="Song I."/>
            <person name="Kim S."/>
            <person name="Choi T."/>
            <person name="Kim D."/>
            <person name="Ryu S."/>
            <person name="Kim W."/>
        </authorList>
    </citation>
    <scope>NUCLEOTIDE SEQUENCE [LARGE SCALE GENOMIC DNA]</scope>
    <source>
        <tissue evidence="1">Muscle</tissue>
    </source>
</reference>
<proteinExistence type="predicted"/>
<protein>
    <submittedName>
        <fullName evidence="1">Uncharacterized protein</fullName>
    </submittedName>
</protein>
<dbReference type="AlphaFoldDB" id="A0A5B7GCK5"/>
<evidence type="ECO:0000313" key="2">
    <source>
        <dbReference type="Proteomes" id="UP000324222"/>
    </source>
</evidence>
<sequence>MLFDSAVVAREEDNEHLASQQHAFSSVVWGLASLFQSSASAPHGRKIKGQTRRGAFLNASSLAPIPRPSAAVVSFRARKGQLDSVSGTEFSRGQSSYGVSMEVTPRSSGFPGEAGPGHLSTLFRGARRHTGKQHWIHPGGRFLLPGCVKRTSPGGWIQIRAGTAQCSGGRPQSQVCGVRVDSTSSIALQWHQADLFPLLLSLLVDHPRVLPPWASVLHQPHCHLFNKSPGALHLHAWRLSSIFSKREAFHGSLLDLWPIQSDSRSSVVDHLLAEVANCMGFQQRFITLRQ</sequence>
<accession>A0A5B7GCK5</accession>
<dbReference type="OrthoDB" id="7477527at2759"/>
<dbReference type="Proteomes" id="UP000324222">
    <property type="component" value="Unassembled WGS sequence"/>
</dbReference>
<keyword evidence="2" id="KW-1185">Reference proteome</keyword>
<comment type="caution">
    <text evidence="1">The sequence shown here is derived from an EMBL/GenBank/DDBJ whole genome shotgun (WGS) entry which is preliminary data.</text>
</comment>
<organism evidence="1 2">
    <name type="scientific">Portunus trituberculatus</name>
    <name type="common">Swimming crab</name>
    <name type="synonym">Neptunus trituberculatus</name>
    <dbReference type="NCBI Taxonomy" id="210409"/>
    <lineage>
        <taxon>Eukaryota</taxon>
        <taxon>Metazoa</taxon>
        <taxon>Ecdysozoa</taxon>
        <taxon>Arthropoda</taxon>
        <taxon>Crustacea</taxon>
        <taxon>Multicrustacea</taxon>
        <taxon>Malacostraca</taxon>
        <taxon>Eumalacostraca</taxon>
        <taxon>Eucarida</taxon>
        <taxon>Decapoda</taxon>
        <taxon>Pleocyemata</taxon>
        <taxon>Brachyura</taxon>
        <taxon>Eubrachyura</taxon>
        <taxon>Portunoidea</taxon>
        <taxon>Portunidae</taxon>
        <taxon>Portuninae</taxon>
        <taxon>Portunus</taxon>
    </lineage>
</organism>
<name>A0A5B7GCK5_PORTR</name>
<gene>
    <name evidence="1" type="ORF">E2C01_052043</name>
</gene>
<evidence type="ECO:0000313" key="1">
    <source>
        <dbReference type="EMBL" id="MPC58050.1"/>
    </source>
</evidence>
<dbReference type="EMBL" id="VSRR010015327">
    <property type="protein sequence ID" value="MPC58050.1"/>
    <property type="molecule type" value="Genomic_DNA"/>
</dbReference>